<organism evidence="8 9">
    <name type="scientific">Sphingomonas brevis</name>
    <dbReference type="NCBI Taxonomy" id="2908206"/>
    <lineage>
        <taxon>Bacteria</taxon>
        <taxon>Pseudomonadati</taxon>
        <taxon>Pseudomonadota</taxon>
        <taxon>Alphaproteobacteria</taxon>
        <taxon>Sphingomonadales</taxon>
        <taxon>Sphingomonadaceae</taxon>
        <taxon>Sphingomonas</taxon>
    </lineage>
</organism>
<name>A0ABT0SBL9_9SPHN</name>
<keyword evidence="5 6" id="KW-0472">Membrane</keyword>
<evidence type="ECO:0000256" key="6">
    <source>
        <dbReference type="SAM" id="Phobius"/>
    </source>
</evidence>
<proteinExistence type="predicted"/>
<dbReference type="PANTHER" id="PTHR23504">
    <property type="entry name" value="MAJOR FACILITATOR SUPERFAMILY DOMAIN-CONTAINING PROTEIN 10"/>
    <property type="match status" value="1"/>
</dbReference>
<feature type="transmembrane region" description="Helical" evidence="6">
    <location>
        <begin position="103"/>
        <end position="123"/>
    </location>
</feature>
<keyword evidence="3 6" id="KW-0812">Transmembrane</keyword>
<dbReference type="CDD" id="cd17388">
    <property type="entry name" value="MFS_TetA"/>
    <property type="match status" value="1"/>
</dbReference>
<dbReference type="InterPro" id="IPR020846">
    <property type="entry name" value="MFS_dom"/>
</dbReference>
<sequence length="404" mass="42383">MSRQPRAVPIVLLVLLLDAMSFGIVLPVLPGLVVHLTHVSMAEATRIAGYMLLVFAVTHFLAGPIIGNLGDRFGRRPVLLICVAAFAIDYALMAAAPTIGWLFAGRVVAGIAGATYGPANAVLADVTPGKDRARVFGLMGAAFGGGFILGPALGGLLAGFGTRAPFIAAAALAGFNFLWILVSLPETLRPEDRRQFEWKRANAFGTFAPLLKESKAVPLILASLLWQIAHQVYPSTWAFWAELRFDWSAAQIGWSLAAAGLSMAIAQALITGRVVARFGEERSIVTGMLVGGVSFTLYAFLSEGWIYPIIFFSALQGLVYPSTNALLSRMTDASNQGALQGGMASVASVGAIIGPLAMTQALALGAERGFPGSAFLLAATMVGAGLLVIVFGVIRRKGEAAPQP</sequence>
<protein>
    <submittedName>
        <fullName evidence="8">TCR/Tet family MFS transporter</fullName>
    </submittedName>
</protein>
<dbReference type="EMBL" id="JAMGBB010000001">
    <property type="protein sequence ID" value="MCL6741485.1"/>
    <property type="molecule type" value="Genomic_DNA"/>
</dbReference>
<feature type="transmembrane region" description="Helical" evidence="6">
    <location>
        <begin position="306"/>
        <end position="327"/>
    </location>
</feature>
<evidence type="ECO:0000256" key="1">
    <source>
        <dbReference type="ARBA" id="ARBA00004141"/>
    </source>
</evidence>
<comment type="caution">
    <text evidence="8">The sequence shown here is derived from an EMBL/GenBank/DDBJ whole genome shotgun (WGS) entry which is preliminary data.</text>
</comment>
<evidence type="ECO:0000256" key="3">
    <source>
        <dbReference type="ARBA" id="ARBA00022692"/>
    </source>
</evidence>
<comment type="subcellular location">
    <subcellularLocation>
        <location evidence="1">Membrane</location>
        <topology evidence="1">Multi-pass membrane protein</topology>
    </subcellularLocation>
</comment>
<dbReference type="PROSITE" id="PS50850">
    <property type="entry name" value="MFS"/>
    <property type="match status" value="1"/>
</dbReference>
<dbReference type="Proteomes" id="UP001165383">
    <property type="component" value="Unassembled WGS sequence"/>
</dbReference>
<keyword evidence="9" id="KW-1185">Reference proteome</keyword>
<feature type="transmembrane region" description="Helical" evidence="6">
    <location>
        <begin position="374"/>
        <end position="394"/>
    </location>
</feature>
<gene>
    <name evidence="8" type="ORF">LZ518_10110</name>
</gene>
<feature type="transmembrane region" description="Helical" evidence="6">
    <location>
        <begin position="339"/>
        <end position="362"/>
    </location>
</feature>
<reference evidence="8" key="1">
    <citation type="submission" date="2022-05" db="EMBL/GenBank/DDBJ databases">
        <authorList>
            <person name="Jo J.-H."/>
            <person name="Im W.-T."/>
        </authorList>
    </citation>
    <scope>NUCLEOTIDE SEQUENCE</scope>
    <source>
        <strain evidence="8">RB56-2</strain>
    </source>
</reference>
<keyword evidence="4 6" id="KW-1133">Transmembrane helix</keyword>
<feature type="transmembrane region" description="Helical" evidence="6">
    <location>
        <begin position="47"/>
        <end position="66"/>
    </location>
</feature>
<dbReference type="InterPro" id="IPR036259">
    <property type="entry name" value="MFS_trans_sf"/>
</dbReference>
<dbReference type="Gene3D" id="1.20.1250.20">
    <property type="entry name" value="MFS general substrate transporter like domains"/>
    <property type="match status" value="1"/>
</dbReference>
<dbReference type="RefSeq" id="WP_249915866.1">
    <property type="nucleotide sequence ID" value="NZ_JAMGBB010000001.1"/>
</dbReference>
<evidence type="ECO:0000256" key="5">
    <source>
        <dbReference type="ARBA" id="ARBA00023136"/>
    </source>
</evidence>
<dbReference type="SUPFAM" id="SSF103473">
    <property type="entry name" value="MFS general substrate transporter"/>
    <property type="match status" value="1"/>
</dbReference>
<dbReference type="InterPro" id="IPR001958">
    <property type="entry name" value="Tet-R_TetA/multi-R_MdtG-like"/>
</dbReference>
<feature type="transmembrane region" description="Helical" evidence="6">
    <location>
        <begin position="219"/>
        <end position="240"/>
    </location>
</feature>
<feature type="domain" description="Major facilitator superfamily (MFS) profile" evidence="7">
    <location>
        <begin position="7"/>
        <end position="397"/>
    </location>
</feature>
<dbReference type="PANTHER" id="PTHR23504:SF15">
    <property type="entry name" value="MAJOR FACILITATOR SUPERFAMILY (MFS) PROFILE DOMAIN-CONTAINING PROTEIN"/>
    <property type="match status" value="1"/>
</dbReference>
<feature type="transmembrane region" description="Helical" evidence="6">
    <location>
        <begin position="252"/>
        <end position="271"/>
    </location>
</feature>
<accession>A0ABT0SBL9</accession>
<evidence type="ECO:0000256" key="2">
    <source>
        <dbReference type="ARBA" id="ARBA00022448"/>
    </source>
</evidence>
<evidence type="ECO:0000256" key="4">
    <source>
        <dbReference type="ARBA" id="ARBA00022989"/>
    </source>
</evidence>
<evidence type="ECO:0000313" key="9">
    <source>
        <dbReference type="Proteomes" id="UP001165383"/>
    </source>
</evidence>
<keyword evidence="2" id="KW-0813">Transport</keyword>
<feature type="transmembrane region" description="Helical" evidence="6">
    <location>
        <begin position="78"/>
        <end position="97"/>
    </location>
</feature>
<feature type="transmembrane region" description="Helical" evidence="6">
    <location>
        <begin position="135"/>
        <end position="160"/>
    </location>
</feature>
<dbReference type="PRINTS" id="PR01035">
    <property type="entry name" value="TCRTETA"/>
</dbReference>
<dbReference type="Pfam" id="PF07690">
    <property type="entry name" value="MFS_1"/>
    <property type="match status" value="1"/>
</dbReference>
<feature type="transmembrane region" description="Helical" evidence="6">
    <location>
        <begin position="166"/>
        <end position="184"/>
    </location>
</feature>
<feature type="transmembrane region" description="Helical" evidence="6">
    <location>
        <begin position="283"/>
        <end position="300"/>
    </location>
</feature>
<evidence type="ECO:0000259" key="7">
    <source>
        <dbReference type="PROSITE" id="PS50850"/>
    </source>
</evidence>
<dbReference type="InterPro" id="IPR011701">
    <property type="entry name" value="MFS"/>
</dbReference>
<evidence type="ECO:0000313" key="8">
    <source>
        <dbReference type="EMBL" id="MCL6741485.1"/>
    </source>
</evidence>